<dbReference type="AlphaFoldDB" id="A0A9X1DBU9"/>
<evidence type="ECO:0000256" key="9">
    <source>
        <dbReference type="ARBA" id="ARBA00023237"/>
    </source>
</evidence>
<evidence type="ECO:0000256" key="7">
    <source>
        <dbReference type="ARBA" id="ARBA00022927"/>
    </source>
</evidence>
<dbReference type="RefSeq" id="WP_214622895.1">
    <property type="nucleotide sequence ID" value="NZ_JAHGAW010000005.1"/>
</dbReference>
<evidence type="ECO:0000256" key="6">
    <source>
        <dbReference type="ARBA" id="ARBA00022729"/>
    </source>
</evidence>
<evidence type="ECO:0000256" key="2">
    <source>
        <dbReference type="ARBA" id="ARBA00006980"/>
    </source>
</evidence>
<evidence type="ECO:0000256" key="12">
    <source>
        <dbReference type="SAM" id="SignalP"/>
    </source>
</evidence>
<feature type="region of interest" description="Disordered" evidence="11">
    <location>
        <begin position="687"/>
        <end position="730"/>
    </location>
</feature>
<evidence type="ECO:0000313" key="16">
    <source>
        <dbReference type="EMBL" id="MBT2187151.1"/>
    </source>
</evidence>
<evidence type="ECO:0000259" key="14">
    <source>
        <dbReference type="Pfam" id="PF03958"/>
    </source>
</evidence>
<feature type="domain" description="Type II/III secretion system secretin-like" evidence="13">
    <location>
        <begin position="483"/>
        <end position="646"/>
    </location>
</feature>
<feature type="domain" description="GspD-like N0" evidence="15">
    <location>
        <begin position="31"/>
        <end position="101"/>
    </location>
</feature>
<keyword evidence="4" id="KW-1134">Transmembrane beta strand</keyword>
<dbReference type="GO" id="GO:0009279">
    <property type="term" value="C:cell outer membrane"/>
    <property type="evidence" value="ECO:0007669"/>
    <property type="project" value="UniProtKB-SubCell"/>
</dbReference>
<dbReference type="Gene3D" id="3.30.1370.120">
    <property type="match status" value="3"/>
</dbReference>
<organism evidence="16 17">
    <name type="scientific">Sphingobium nicotianae</name>
    <dbReference type="NCBI Taxonomy" id="2782607"/>
    <lineage>
        <taxon>Bacteria</taxon>
        <taxon>Pseudomonadati</taxon>
        <taxon>Pseudomonadota</taxon>
        <taxon>Alphaproteobacteria</taxon>
        <taxon>Sphingomonadales</taxon>
        <taxon>Sphingomonadaceae</taxon>
        <taxon>Sphingobium</taxon>
    </lineage>
</organism>
<keyword evidence="17" id="KW-1185">Reference proteome</keyword>
<feature type="chain" id="PRO_5040936450" evidence="12">
    <location>
        <begin position="28"/>
        <end position="730"/>
    </location>
</feature>
<evidence type="ECO:0000256" key="8">
    <source>
        <dbReference type="ARBA" id="ARBA00023136"/>
    </source>
</evidence>
<evidence type="ECO:0000256" key="1">
    <source>
        <dbReference type="ARBA" id="ARBA00004442"/>
    </source>
</evidence>
<dbReference type="PANTHER" id="PTHR30332:SF24">
    <property type="entry name" value="SECRETIN GSPD-RELATED"/>
    <property type="match status" value="1"/>
</dbReference>
<dbReference type="InterPro" id="IPR013356">
    <property type="entry name" value="T2SS_GspD"/>
</dbReference>
<keyword evidence="9" id="KW-0998">Cell outer membrane</keyword>
<dbReference type="InterPro" id="IPR001775">
    <property type="entry name" value="GspD/PilQ"/>
</dbReference>
<dbReference type="GO" id="GO:0015628">
    <property type="term" value="P:protein secretion by the type II secretion system"/>
    <property type="evidence" value="ECO:0007669"/>
    <property type="project" value="InterPro"/>
</dbReference>
<sequence>MISLPKIRRFAGSAAIAALLCATPVLAQLSLNVRDADVRAFIQDAAKVTGRTFIIDNRVQGKVSVVTDRPLTRSEYFEIFLSTLRANGLVAVPAAGGAFRIQPVEGIAGQPGQVGGSANRNQFVTEVIRLRSIDPQSALDTLRPLVSKDGSITANRSGRSIVVADYADNIARIRQVLARVDADGASTSVIALKNAGAREIATSLQALIAGGGEGGAASATVVAVDSSNSIAIRGDAVTVQRLAAMARDLDHRAAAGTEIRVYWLQHADADKLMPVLQQLLGQASASSAPNPTPASSPSRSGGASAPVAPVVTPVASTGDGTGINGRGPAVVTRYEGANAVIVAANGDTQRMLGEVIRQLDTRREQVLVEAIIVEIGDNAARQLGVQFLIGSTKTGFAATNYSNAQPNILTLAGAIAANKLSTQETVVVAPDGTRTTTTTTENGGLVNQLQGAAVSSLQAARGGFGGVATELGRNGIFGAIINAVQADTQSNILSTPSVLTLDNQVAKILVGQEVPISTGEALSQNFDNKFRTVQRQNVGIMLEVKPQINSGGAIKLFLKQEVSSVAGPVSNDSSDLIINKRQIETTVTVDDGDILALGGLLDDNERHTIEKIPVLGDIPLLGELFKSRSRSHAKTNLMVFIRPTILSDKKDAEAMSARRYDYIRGQQQIASPGVEPSIDELVRDYMGATPPSAAGAQPGDTVVDGRIQPVEESRSQAVVTTGDAKKKKKK</sequence>
<evidence type="ECO:0000256" key="3">
    <source>
        <dbReference type="ARBA" id="ARBA00022448"/>
    </source>
</evidence>
<dbReference type="EMBL" id="JAHGAW010000005">
    <property type="protein sequence ID" value="MBT2187151.1"/>
    <property type="molecule type" value="Genomic_DNA"/>
</dbReference>
<feature type="compositionally biased region" description="Low complexity" evidence="11">
    <location>
        <begin position="283"/>
        <end position="318"/>
    </location>
</feature>
<evidence type="ECO:0000256" key="10">
    <source>
        <dbReference type="RuleBase" id="RU004004"/>
    </source>
</evidence>
<dbReference type="GO" id="GO:0015627">
    <property type="term" value="C:type II protein secretion system complex"/>
    <property type="evidence" value="ECO:0007669"/>
    <property type="project" value="InterPro"/>
</dbReference>
<dbReference type="PANTHER" id="PTHR30332">
    <property type="entry name" value="PROBABLE GENERAL SECRETION PATHWAY PROTEIN D"/>
    <property type="match status" value="1"/>
</dbReference>
<feature type="domain" description="NolW-like" evidence="14">
    <location>
        <begin position="125"/>
        <end position="184"/>
    </location>
</feature>
<comment type="similarity">
    <text evidence="2">Belongs to the bacterial secretin family. GSP D subfamily.</text>
</comment>
<evidence type="ECO:0000256" key="11">
    <source>
        <dbReference type="SAM" id="MobiDB-lite"/>
    </source>
</evidence>
<comment type="caution">
    <text evidence="16">The sequence shown here is derived from an EMBL/GenBank/DDBJ whole genome shotgun (WGS) entry which is preliminary data.</text>
</comment>
<gene>
    <name evidence="16" type="primary">gspD</name>
    <name evidence="16" type="ORF">KK488_09370</name>
</gene>
<feature type="signal peptide" evidence="12">
    <location>
        <begin position="1"/>
        <end position="27"/>
    </location>
</feature>
<dbReference type="InterPro" id="IPR050810">
    <property type="entry name" value="Bact_Secretion_Sys_Channel"/>
</dbReference>
<evidence type="ECO:0000259" key="15">
    <source>
        <dbReference type="Pfam" id="PF21305"/>
    </source>
</evidence>
<protein>
    <submittedName>
        <fullName evidence="16">Type II secretion system secretin GspD</fullName>
    </submittedName>
</protein>
<dbReference type="InterPro" id="IPR049371">
    <property type="entry name" value="GspD-like_N0"/>
</dbReference>
<dbReference type="InterPro" id="IPR005644">
    <property type="entry name" value="NolW-like"/>
</dbReference>
<dbReference type="Proteomes" id="UP001138757">
    <property type="component" value="Unassembled WGS sequence"/>
</dbReference>
<keyword evidence="6 12" id="KW-0732">Signal</keyword>
<feature type="domain" description="NolW-like" evidence="14">
    <location>
        <begin position="187"/>
        <end position="253"/>
    </location>
</feature>
<evidence type="ECO:0000313" key="17">
    <source>
        <dbReference type="Proteomes" id="UP001138757"/>
    </source>
</evidence>
<reference evidence="16" key="1">
    <citation type="submission" date="2021-05" db="EMBL/GenBank/DDBJ databases">
        <title>Genome of Sphingobium sp. strain.</title>
        <authorList>
            <person name="Fan R."/>
        </authorList>
    </citation>
    <scope>NUCLEOTIDE SEQUENCE</scope>
    <source>
        <strain evidence="16">H33</strain>
    </source>
</reference>
<evidence type="ECO:0000256" key="5">
    <source>
        <dbReference type="ARBA" id="ARBA00022692"/>
    </source>
</evidence>
<feature type="region of interest" description="Disordered" evidence="11">
    <location>
        <begin position="283"/>
        <end position="322"/>
    </location>
</feature>
<dbReference type="InterPro" id="IPR004846">
    <property type="entry name" value="T2SS/T3SS_dom"/>
</dbReference>
<dbReference type="Pfam" id="PF03958">
    <property type="entry name" value="Secretin_N"/>
    <property type="match status" value="3"/>
</dbReference>
<feature type="domain" description="NolW-like" evidence="14">
    <location>
        <begin position="260"/>
        <end position="365"/>
    </location>
</feature>
<comment type="subcellular location">
    <subcellularLocation>
        <location evidence="1 10">Cell outer membrane</location>
    </subcellularLocation>
</comment>
<name>A0A9X1DBU9_9SPHN</name>
<dbReference type="Pfam" id="PF21305">
    <property type="entry name" value="type_II_gspD_N0"/>
    <property type="match status" value="1"/>
</dbReference>
<dbReference type="NCBIfam" id="TIGR02517">
    <property type="entry name" value="type_II_gspD"/>
    <property type="match status" value="1"/>
</dbReference>
<dbReference type="PRINTS" id="PR00811">
    <property type="entry name" value="BCTERIALGSPD"/>
</dbReference>
<accession>A0A9X1DBU9</accession>
<dbReference type="Pfam" id="PF00263">
    <property type="entry name" value="Secretin"/>
    <property type="match status" value="1"/>
</dbReference>
<evidence type="ECO:0000259" key="13">
    <source>
        <dbReference type="Pfam" id="PF00263"/>
    </source>
</evidence>
<keyword evidence="7" id="KW-0653">Protein transport</keyword>
<proteinExistence type="inferred from homology"/>
<evidence type="ECO:0000256" key="4">
    <source>
        <dbReference type="ARBA" id="ARBA00022452"/>
    </source>
</evidence>
<dbReference type="InterPro" id="IPR038591">
    <property type="entry name" value="NolW-like_sf"/>
</dbReference>
<keyword evidence="8" id="KW-0472">Membrane</keyword>
<keyword evidence="5" id="KW-0812">Transmembrane</keyword>
<keyword evidence="3 10" id="KW-0813">Transport</keyword>